<dbReference type="EMBL" id="CAEKDK010000007">
    <property type="protein sequence ID" value="CAB4287916.1"/>
    <property type="molecule type" value="Genomic_DNA"/>
</dbReference>
<feature type="region of interest" description="Disordered" evidence="1">
    <location>
        <begin position="64"/>
        <end position="91"/>
    </location>
</feature>
<dbReference type="Gene3D" id="3.30.200.20">
    <property type="entry name" value="Phosphorylase Kinase, domain 1"/>
    <property type="match status" value="1"/>
</dbReference>
<gene>
    <name evidence="2" type="ORF">CURHAP_LOCUS45938</name>
</gene>
<dbReference type="AlphaFoldDB" id="A0A6J5VGA0"/>
<dbReference type="Proteomes" id="UP000507222">
    <property type="component" value="Unassembled WGS sequence"/>
</dbReference>
<sequence length="91" mass="10177">MFNNKVTLAETIEATRQFDEENVLSITRYGLVFKACYADGMVLSVRRFPDGALNENLFRKEAEEEAASFSSSGAPSPTNPSTNFQKLNKHK</sequence>
<name>A0A6J5VGA0_PRUAR</name>
<reference evidence="2 3" key="1">
    <citation type="submission" date="2020-05" db="EMBL/GenBank/DDBJ databases">
        <authorList>
            <person name="Campoy J."/>
            <person name="Schneeberger K."/>
            <person name="Spophaly S."/>
        </authorList>
    </citation>
    <scope>NUCLEOTIDE SEQUENCE [LARGE SCALE GENOMIC DNA]</scope>
    <source>
        <strain evidence="2">PruArmRojPasFocal</strain>
    </source>
</reference>
<evidence type="ECO:0000313" key="2">
    <source>
        <dbReference type="EMBL" id="CAB4287916.1"/>
    </source>
</evidence>
<evidence type="ECO:0000313" key="3">
    <source>
        <dbReference type="Proteomes" id="UP000507222"/>
    </source>
</evidence>
<evidence type="ECO:0000256" key="1">
    <source>
        <dbReference type="SAM" id="MobiDB-lite"/>
    </source>
</evidence>
<accession>A0A6J5VGA0</accession>
<feature type="compositionally biased region" description="Polar residues" evidence="1">
    <location>
        <begin position="75"/>
        <end position="91"/>
    </location>
</feature>
<organism evidence="2 3">
    <name type="scientific">Prunus armeniaca</name>
    <name type="common">Apricot</name>
    <name type="synonym">Armeniaca vulgaris</name>
    <dbReference type="NCBI Taxonomy" id="36596"/>
    <lineage>
        <taxon>Eukaryota</taxon>
        <taxon>Viridiplantae</taxon>
        <taxon>Streptophyta</taxon>
        <taxon>Embryophyta</taxon>
        <taxon>Tracheophyta</taxon>
        <taxon>Spermatophyta</taxon>
        <taxon>Magnoliopsida</taxon>
        <taxon>eudicotyledons</taxon>
        <taxon>Gunneridae</taxon>
        <taxon>Pentapetalae</taxon>
        <taxon>rosids</taxon>
        <taxon>fabids</taxon>
        <taxon>Rosales</taxon>
        <taxon>Rosaceae</taxon>
        <taxon>Amygdaloideae</taxon>
        <taxon>Amygdaleae</taxon>
        <taxon>Prunus</taxon>
    </lineage>
</organism>
<protein>
    <submittedName>
        <fullName evidence="2">Uncharacterized protein</fullName>
    </submittedName>
</protein>
<proteinExistence type="predicted"/>